<proteinExistence type="inferred from homology"/>
<dbReference type="SUPFAM" id="SSF53474">
    <property type="entry name" value="alpha/beta-Hydrolases"/>
    <property type="match status" value="1"/>
</dbReference>
<feature type="domain" description="Peptidase S33 tripeptidyl aminopeptidase-like C-terminal" evidence="5">
    <location>
        <begin position="415"/>
        <end position="517"/>
    </location>
</feature>
<keyword evidence="7" id="KW-1185">Reference proteome</keyword>
<dbReference type="PANTHER" id="PTHR43248:SF29">
    <property type="entry name" value="TRIPEPTIDYL AMINOPEPTIDASE"/>
    <property type="match status" value="1"/>
</dbReference>
<evidence type="ECO:0000256" key="4">
    <source>
        <dbReference type="SAM" id="MobiDB-lite"/>
    </source>
</evidence>
<dbReference type="EMBL" id="QYRP01000002">
    <property type="protein sequence ID" value="RJS47831.1"/>
    <property type="molecule type" value="Genomic_DNA"/>
</dbReference>
<dbReference type="Gene3D" id="3.40.50.1820">
    <property type="entry name" value="alpha/beta hydrolase"/>
    <property type="match status" value="1"/>
</dbReference>
<evidence type="ECO:0000313" key="6">
    <source>
        <dbReference type="EMBL" id="RJS47831.1"/>
    </source>
</evidence>
<organism evidence="6 7">
    <name type="scientific">Nocardioides cavernaquae</name>
    <dbReference type="NCBI Taxonomy" id="2321396"/>
    <lineage>
        <taxon>Bacteria</taxon>
        <taxon>Bacillati</taxon>
        <taxon>Actinomycetota</taxon>
        <taxon>Actinomycetes</taxon>
        <taxon>Propionibacteriales</taxon>
        <taxon>Nocardioidaceae</taxon>
        <taxon>Nocardioides</taxon>
    </lineage>
</organism>
<dbReference type="Proteomes" id="UP000276542">
    <property type="component" value="Unassembled WGS sequence"/>
</dbReference>
<comment type="similarity">
    <text evidence="1">Belongs to the peptidase S33 family.</text>
</comment>
<accession>A0A3A5HCJ9</accession>
<dbReference type="InterPro" id="IPR013595">
    <property type="entry name" value="Pept_S33_TAP-like_C"/>
</dbReference>
<reference evidence="7" key="1">
    <citation type="submission" date="2018-09" db="EMBL/GenBank/DDBJ databases">
        <authorList>
            <person name="Zhu H."/>
        </authorList>
    </citation>
    <scope>NUCLEOTIDE SEQUENCE [LARGE SCALE GENOMIC DNA]</scope>
    <source>
        <strain evidence="7">K1W22B-1</strain>
    </source>
</reference>
<evidence type="ECO:0000256" key="3">
    <source>
        <dbReference type="ARBA" id="ARBA00022801"/>
    </source>
</evidence>
<dbReference type="PANTHER" id="PTHR43248">
    <property type="entry name" value="2-SUCCINYL-6-HYDROXY-2,4-CYCLOHEXADIENE-1-CARBOXYLATE SYNTHASE"/>
    <property type="match status" value="1"/>
</dbReference>
<dbReference type="Pfam" id="PF08386">
    <property type="entry name" value="Abhydrolase_4"/>
    <property type="match status" value="1"/>
</dbReference>
<keyword evidence="3 6" id="KW-0378">Hydrolase</keyword>
<sequence>MLAVIIVLVLLIPLVVLGASLVVREVGSSRSGSLGDSAAPVPSRSEDPGARATADPALRSFYDQELTWTACGSGNECSFLTVPLDYADPAGETIKIKVLRNPADVASGRIGNLLVNPGGPGAPGTDYAKGDDTFGQVVYDSYDIIGFDPRGTGESAPVDCLTDSQLDSFVASDPDPDTAVEQAEFVDWAERFGAGCAKRSGELARHVSTHEAARDMDVLRAVLGDDKLDYLGASYGTKLGATYADLFPQKVGRLVLDGAVDPRLSARDSSLQQAHGFQVAIEAYVDNCVEEGDCYLGNTRAKALARITGFLDQVDAEPIKVGSRELQVGNAFYGIILPLYNRDYWAYLDDALEAGLTGDGSLLLQFADLYTSRDSDGGYSDNSAEAIYAINCSDDPSSIPAADVPAQFADFQEQSPTFGRVFAWGLVGCLGLGKDVKRADWHLDAKGAAPIVVIGTTRDPATPLRWAQALASQLESGVLITRDGDGHTGYQMGNRCVDDAVEKYLVDGVAPTKDLTCS</sequence>
<dbReference type="InterPro" id="IPR029058">
    <property type="entry name" value="AB_hydrolase_fold"/>
</dbReference>
<gene>
    <name evidence="6" type="ORF">D4739_07390</name>
</gene>
<keyword evidence="2" id="KW-0732">Signal</keyword>
<dbReference type="GO" id="GO:0016787">
    <property type="term" value="F:hydrolase activity"/>
    <property type="evidence" value="ECO:0007669"/>
    <property type="project" value="UniProtKB-KW"/>
</dbReference>
<evidence type="ECO:0000256" key="1">
    <source>
        <dbReference type="ARBA" id="ARBA00010088"/>
    </source>
</evidence>
<name>A0A3A5HCJ9_9ACTN</name>
<dbReference type="AlphaFoldDB" id="A0A3A5HCJ9"/>
<dbReference type="InterPro" id="IPR051601">
    <property type="entry name" value="Serine_prot/Carboxylest_S33"/>
</dbReference>
<evidence type="ECO:0000313" key="7">
    <source>
        <dbReference type="Proteomes" id="UP000276542"/>
    </source>
</evidence>
<evidence type="ECO:0000259" key="5">
    <source>
        <dbReference type="Pfam" id="PF08386"/>
    </source>
</evidence>
<feature type="region of interest" description="Disordered" evidence="4">
    <location>
        <begin position="29"/>
        <end position="52"/>
    </location>
</feature>
<comment type="caution">
    <text evidence="6">The sequence shown here is derived from an EMBL/GenBank/DDBJ whole genome shotgun (WGS) entry which is preliminary data.</text>
</comment>
<protein>
    <submittedName>
        <fullName evidence="6">Alpha/beta hydrolase</fullName>
    </submittedName>
</protein>
<evidence type="ECO:0000256" key="2">
    <source>
        <dbReference type="ARBA" id="ARBA00022729"/>
    </source>
</evidence>
<dbReference type="OrthoDB" id="3930934at2"/>